<evidence type="ECO:0000313" key="2">
    <source>
        <dbReference type="EMBL" id="JAE10006.1"/>
    </source>
</evidence>
<feature type="chain" id="PRO_5002047403" evidence="1">
    <location>
        <begin position="20"/>
        <end position="84"/>
    </location>
</feature>
<feature type="signal peptide" evidence="1">
    <location>
        <begin position="1"/>
        <end position="19"/>
    </location>
</feature>
<accession>A0A0A9FIP4</accession>
<organism evidence="2">
    <name type="scientific">Arundo donax</name>
    <name type="common">Giant reed</name>
    <name type="synonym">Donax arundinaceus</name>
    <dbReference type="NCBI Taxonomy" id="35708"/>
    <lineage>
        <taxon>Eukaryota</taxon>
        <taxon>Viridiplantae</taxon>
        <taxon>Streptophyta</taxon>
        <taxon>Embryophyta</taxon>
        <taxon>Tracheophyta</taxon>
        <taxon>Spermatophyta</taxon>
        <taxon>Magnoliopsida</taxon>
        <taxon>Liliopsida</taxon>
        <taxon>Poales</taxon>
        <taxon>Poaceae</taxon>
        <taxon>PACMAD clade</taxon>
        <taxon>Arundinoideae</taxon>
        <taxon>Arundineae</taxon>
        <taxon>Arundo</taxon>
    </lineage>
</organism>
<name>A0A0A9FIP4_ARUDO</name>
<sequence length="84" mass="9719">MQCHMSLWQFWWWFNPCGSIHLTSHMGETAFKTAPRCDLDSIGYFKGQTPSFRVKHINLDTRGCQVDLFFEITADKYGCSPAPQ</sequence>
<proteinExistence type="predicted"/>
<reference evidence="2" key="1">
    <citation type="submission" date="2014-09" db="EMBL/GenBank/DDBJ databases">
        <authorList>
            <person name="Magalhaes I.L.F."/>
            <person name="Oliveira U."/>
            <person name="Santos F.R."/>
            <person name="Vidigal T.H.D.A."/>
            <person name="Brescovit A.D."/>
            <person name="Santos A.J."/>
        </authorList>
    </citation>
    <scope>NUCLEOTIDE SEQUENCE</scope>
    <source>
        <tissue evidence="2">Shoot tissue taken approximately 20 cm above the soil surface</tissue>
    </source>
</reference>
<evidence type="ECO:0000256" key="1">
    <source>
        <dbReference type="SAM" id="SignalP"/>
    </source>
</evidence>
<protein>
    <submittedName>
        <fullName evidence="2">Uncharacterized protein</fullName>
    </submittedName>
</protein>
<dbReference type="AlphaFoldDB" id="A0A0A9FIP4"/>
<keyword evidence="1" id="KW-0732">Signal</keyword>
<dbReference type="EMBL" id="GBRH01187890">
    <property type="protein sequence ID" value="JAE10006.1"/>
    <property type="molecule type" value="Transcribed_RNA"/>
</dbReference>
<reference evidence="2" key="2">
    <citation type="journal article" date="2015" name="Data Brief">
        <title>Shoot transcriptome of the giant reed, Arundo donax.</title>
        <authorList>
            <person name="Barrero R.A."/>
            <person name="Guerrero F.D."/>
            <person name="Moolhuijzen P."/>
            <person name="Goolsby J.A."/>
            <person name="Tidwell J."/>
            <person name="Bellgard S.E."/>
            <person name="Bellgard M.I."/>
        </authorList>
    </citation>
    <scope>NUCLEOTIDE SEQUENCE</scope>
    <source>
        <tissue evidence="2">Shoot tissue taken approximately 20 cm above the soil surface</tissue>
    </source>
</reference>